<gene>
    <name evidence="4" type="ORF">JCM9157_3147</name>
</gene>
<feature type="signal peptide" evidence="3">
    <location>
        <begin position="1"/>
        <end position="21"/>
    </location>
</feature>
<dbReference type="OrthoDB" id="9798191at2"/>
<dbReference type="EMBL" id="BAUV01000026">
    <property type="protein sequence ID" value="GAE36003.1"/>
    <property type="molecule type" value="Genomic_DNA"/>
</dbReference>
<evidence type="ECO:0000256" key="3">
    <source>
        <dbReference type="SAM" id="SignalP"/>
    </source>
</evidence>
<proteinExistence type="inferred from homology"/>
<dbReference type="PROSITE" id="PS51257">
    <property type="entry name" value="PROKAR_LIPOPROTEIN"/>
    <property type="match status" value="1"/>
</dbReference>
<keyword evidence="3" id="KW-0732">Signal</keyword>
<evidence type="ECO:0000313" key="5">
    <source>
        <dbReference type="Proteomes" id="UP000018896"/>
    </source>
</evidence>
<name>W4QWI0_HALA3</name>
<dbReference type="eggNOG" id="COG1653">
    <property type="taxonomic scope" value="Bacteria"/>
</dbReference>
<dbReference type="Proteomes" id="UP000018896">
    <property type="component" value="Unassembled WGS sequence"/>
</dbReference>
<comment type="caution">
    <text evidence="4">The sequence shown here is derived from an EMBL/GenBank/DDBJ whole genome shotgun (WGS) entry which is preliminary data.</text>
</comment>
<keyword evidence="5" id="KW-1185">Reference proteome</keyword>
<dbReference type="Gene3D" id="3.40.190.10">
    <property type="entry name" value="Periplasmic binding protein-like II"/>
    <property type="match status" value="2"/>
</dbReference>
<dbReference type="PANTHER" id="PTHR43649:SF29">
    <property type="entry name" value="OSMOPROTECTIVE COMPOUNDS-BINDING PROTEIN GGTB"/>
    <property type="match status" value="1"/>
</dbReference>
<dbReference type="SUPFAM" id="SSF53850">
    <property type="entry name" value="Periplasmic binding protein-like II"/>
    <property type="match status" value="1"/>
</dbReference>
<organism evidence="4 5">
    <name type="scientific">Halalkalibacter akibai (strain ATCC 43226 / DSM 21942 / CIP 109018 / JCM 9157 / 1139)</name>
    <name type="common">Bacillus akibai</name>
    <dbReference type="NCBI Taxonomy" id="1236973"/>
    <lineage>
        <taxon>Bacteria</taxon>
        <taxon>Bacillati</taxon>
        <taxon>Bacillota</taxon>
        <taxon>Bacilli</taxon>
        <taxon>Bacillales</taxon>
        <taxon>Bacillaceae</taxon>
        <taxon>Halalkalibacter</taxon>
    </lineage>
</organism>
<reference evidence="4 5" key="1">
    <citation type="journal article" date="2014" name="Genome Announc.">
        <title>Draft Genome Sequences of Three Alkaliphilic Bacillus Strains, Bacillus wakoensis JCM 9140T, Bacillus akibai JCM 9157T, and Bacillus hemicellulosilyticus JCM 9152T.</title>
        <authorList>
            <person name="Yuki M."/>
            <person name="Oshima K."/>
            <person name="Suda W."/>
            <person name="Oshida Y."/>
            <person name="Kitamura K."/>
            <person name="Iida T."/>
            <person name="Hattori M."/>
            <person name="Ohkuma M."/>
        </authorList>
    </citation>
    <scope>NUCLEOTIDE SEQUENCE [LARGE SCALE GENOMIC DNA]</scope>
    <source>
        <strain evidence="4 5">JCM 9157</strain>
    </source>
</reference>
<sequence>MSKKWLLLMVCVIASMLTIVGCSNNSSEQSSSENEGIVETGGEARTIKYMHNRTENEGQPRVVLPMAREYAEANNPNFDVELEVVDQTNTTQRIQLLASSNDLPEMFAYHSDQPLQELIDADLVVDIEEAFKEMGIFDKLNPGAVDLLKQLSGGRGLYAVPMELNIEGFWYNKEIFEANGLEIPTTWNELLEVSETLLENGVQPFAVAGQDRWPLTRYINAYTTRLYGVDAMGRVDSGELSIMDEGFIEATSMVQEMAQKGYFGQGFNAIDYQTANDMFLNGQAAMIYMGSWILGDIHDETRNHIGGPDGVGFFNVPTVEGGVGTLEDYNMNAGFVTVFAKNKFDDAMKDWVQYLYTNYADRALADYGMISGLLVNETPDNVSSLTQAVTEELNNVQSASLWFEAYFDARKKDAAEINVQLLTNGDMSPEEYLAELE</sequence>
<protein>
    <recommendedName>
        <fullName evidence="6">ABC transporter substrate-binding protein</fullName>
    </recommendedName>
</protein>
<accession>W4QWI0</accession>
<comment type="similarity">
    <text evidence="1">Belongs to the bacterial solute-binding protein 1 family.</text>
</comment>
<dbReference type="RefSeq" id="WP_035665675.1">
    <property type="nucleotide sequence ID" value="NZ_BAUV01000026.1"/>
</dbReference>
<dbReference type="STRING" id="1236973.JCM9157_3147"/>
<evidence type="ECO:0008006" key="6">
    <source>
        <dbReference type="Google" id="ProtNLM"/>
    </source>
</evidence>
<evidence type="ECO:0000256" key="2">
    <source>
        <dbReference type="ARBA" id="ARBA00022448"/>
    </source>
</evidence>
<keyword evidence="2" id="KW-0813">Transport</keyword>
<dbReference type="Pfam" id="PF01547">
    <property type="entry name" value="SBP_bac_1"/>
    <property type="match status" value="1"/>
</dbReference>
<feature type="chain" id="PRO_5039176137" description="ABC transporter substrate-binding protein" evidence="3">
    <location>
        <begin position="22"/>
        <end position="437"/>
    </location>
</feature>
<evidence type="ECO:0000313" key="4">
    <source>
        <dbReference type="EMBL" id="GAE36003.1"/>
    </source>
</evidence>
<dbReference type="AlphaFoldDB" id="W4QWI0"/>
<dbReference type="PANTHER" id="PTHR43649">
    <property type="entry name" value="ARABINOSE-BINDING PROTEIN-RELATED"/>
    <property type="match status" value="1"/>
</dbReference>
<dbReference type="InterPro" id="IPR050490">
    <property type="entry name" value="Bact_solute-bd_prot1"/>
</dbReference>
<evidence type="ECO:0000256" key="1">
    <source>
        <dbReference type="ARBA" id="ARBA00008520"/>
    </source>
</evidence>
<dbReference type="InterPro" id="IPR006059">
    <property type="entry name" value="SBP"/>
</dbReference>